<dbReference type="EMBL" id="AVOT02002898">
    <property type="protein sequence ID" value="MBW0471894.1"/>
    <property type="molecule type" value="Genomic_DNA"/>
</dbReference>
<dbReference type="OrthoDB" id="2157866at2759"/>
<keyword evidence="3" id="KW-1185">Reference proteome</keyword>
<evidence type="ECO:0000256" key="1">
    <source>
        <dbReference type="SAM" id="MobiDB-lite"/>
    </source>
</evidence>
<reference evidence="2" key="1">
    <citation type="submission" date="2021-03" db="EMBL/GenBank/DDBJ databases">
        <title>Draft genome sequence of rust myrtle Austropuccinia psidii MF-1, a brazilian biotype.</title>
        <authorList>
            <person name="Quecine M.C."/>
            <person name="Pachon D.M.R."/>
            <person name="Bonatelli M.L."/>
            <person name="Correr F.H."/>
            <person name="Franceschini L.M."/>
            <person name="Leite T.F."/>
            <person name="Margarido G.R.A."/>
            <person name="Almeida C.A."/>
            <person name="Ferrarezi J.A."/>
            <person name="Labate C.A."/>
        </authorList>
    </citation>
    <scope>NUCLEOTIDE SEQUENCE</scope>
    <source>
        <strain evidence="2">MF-1</strain>
    </source>
</reference>
<dbReference type="AlphaFoldDB" id="A0A9Q3GM10"/>
<organism evidence="2 3">
    <name type="scientific">Austropuccinia psidii MF-1</name>
    <dbReference type="NCBI Taxonomy" id="1389203"/>
    <lineage>
        <taxon>Eukaryota</taxon>
        <taxon>Fungi</taxon>
        <taxon>Dikarya</taxon>
        <taxon>Basidiomycota</taxon>
        <taxon>Pucciniomycotina</taxon>
        <taxon>Pucciniomycetes</taxon>
        <taxon>Pucciniales</taxon>
        <taxon>Sphaerophragmiaceae</taxon>
        <taxon>Austropuccinia</taxon>
    </lineage>
</organism>
<gene>
    <name evidence="2" type="ORF">O181_011609</name>
</gene>
<name>A0A9Q3GM10_9BASI</name>
<sequence length="200" mass="22870">MEHGQQQAFQTPAGEGNHDKGESSHYPIYRRTAKPDRAYSDSFLLTRSRPNKLNSGFTQFRNQRISGQESPLFTIAGSFQENTRIQGKRQDFFQPKAERVRPNDPEAVRLGERSTKEPKIVVNTSRISSPNNRNITPTQNEHSVVTSESNLNSYALWLKMSEFADKNKKQFSGLQESHERMKELTASMDNIVQNLQECHA</sequence>
<dbReference type="Proteomes" id="UP000765509">
    <property type="component" value="Unassembled WGS sequence"/>
</dbReference>
<comment type="caution">
    <text evidence="2">The sequence shown here is derived from an EMBL/GenBank/DDBJ whole genome shotgun (WGS) entry which is preliminary data.</text>
</comment>
<evidence type="ECO:0000313" key="2">
    <source>
        <dbReference type="EMBL" id="MBW0471894.1"/>
    </source>
</evidence>
<feature type="region of interest" description="Disordered" evidence="1">
    <location>
        <begin position="1"/>
        <end position="33"/>
    </location>
</feature>
<feature type="compositionally biased region" description="Polar residues" evidence="1">
    <location>
        <begin position="1"/>
        <end position="10"/>
    </location>
</feature>
<proteinExistence type="predicted"/>
<protein>
    <submittedName>
        <fullName evidence="2">Uncharacterized protein</fullName>
    </submittedName>
</protein>
<accession>A0A9Q3GM10</accession>
<evidence type="ECO:0000313" key="3">
    <source>
        <dbReference type="Proteomes" id="UP000765509"/>
    </source>
</evidence>